<dbReference type="AlphaFoldDB" id="J3KTZ4"/>
<proteinExistence type="predicted"/>
<dbReference type="Proteomes" id="UP000006038">
    <property type="component" value="Unassembled WGS sequence"/>
</dbReference>
<keyword evidence="3" id="KW-1185">Reference proteome</keyword>
<keyword evidence="1" id="KW-0812">Transmembrane</keyword>
<sequence>MYDRLGKTDVIFLDLHANFHLIIFFLFLQWPLYIGRTNLTSKELIFNIVGSRNQSKLYL</sequence>
<evidence type="ECO:0000256" key="1">
    <source>
        <dbReference type="SAM" id="Phobius"/>
    </source>
</evidence>
<keyword evidence="1" id="KW-1133">Transmembrane helix</keyword>
<dbReference type="Gramene" id="OB0037G10270.1">
    <property type="protein sequence ID" value="OB0037G10270.1"/>
    <property type="gene ID" value="OB0037G10270"/>
</dbReference>
<keyword evidence="1" id="KW-0472">Membrane</keyword>
<evidence type="ECO:0000313" key="3">
    <source>
        <dbReference type="Proteomes" id="UP000006038"/>
    </source>
</evidence>
<evidence type="ECO:0000313" key="2">
    <source>
        <dbReference type="EnsemblPlants" id="OB0037G10270.1"/>
    </source>
</evidence>
<name>J3KTZ4_ORYBR</name>
<feature type="transmembrane region" description="Helical" evidence="1">
    <location>
        <begin position="15"/>
        <end position="34"/>
    </location>
</feature>
<dbReference type="EnsemblPlants" id="OB0037G10270.1">
    <property type="protein sequence ID" value="OB0037G10270.1"/>
    <property type="gene ID" value="OB0037G10270"/>
</dbReference>
<dbReference type="HOGENOM" id="CLU_2964602_0_0_1"/>
<organism evidence="2">
    <name type="scientific">Oryza brachyantha</name>
    <name type="common">malo sina</name>
    <dbReference type="NCBI Taxonomy" id="4533"/>
    <lineage>
        <taxon>Eukaryota</taxon>
        <taxon>Viridiplantae</taxon>
        <taxon>Streptophyta</taxon>
        <taxon>Embryophyta</taxon>
        <taxon>Tracheophyta</taxon>
        <taxon>Spermatophyta</taxon>
        <taxon>Magnoliopsida</taxon>
        <taxon>Liliopsida</taxon>
        <taxon>Poales</taxon>
        <taxon>Poaceae</taxon>
        <taxon>BOP clade</taxon>
        <taxon>Oryzoideae</taxon>
        <taxon>Oryzeae</taxon>
        <taxon>Oryzinae</taxon>
        <taxon>Oryza</taxon>
    </lineage>
</organism>
<accession>J3KTZ4</accession>
<reference evidence="2" key="1">
    <citation type="submission" date="2015-06" db="UniProtKB">
        <authorList>
            <consortium name="EnsemblPlants"/>
        </authorList>
    </citation>
    <scope>IDENTIFICATION</scope>
</reference>
<protein>
    <submittedName>
        <fullName evidence="2">Uncharacterized protein</fullName>
    </submittedName>
</protein>